<accession>A0A840Q933</accession>
<sequence>MNKLIGAVGNLTADQVRDALLKATAAPSLHNSQPWRFHCTPHAIEVHADRSHAVPVADPEDRELVLACGAALLNLRLAIRAAGVHPDVRMLPTRCSPDLLAVVRPARRGPPTPADVGLAAAIPRRRTNRRPFLPTAVPSSVHNLLRQAAEAERAWLAIPERAQLPKVQALARQAHQAQLADANFVAELRHWTGRDLGTPDGVPVRSSGPRPEPQDEWVLRDFSSGRANSRVAGKDFEPEPLICVLGSFQDGVYAQLQAGMAMQRVLLAATVAGLSSSFLSQVIEIPATRKELRALIGGGLWPQMLLRIGYGSPVPATPRRPLDEVTSCDSANRS</sequence>
<dbReference type="AlphaFoldDB" id="A0A840Q933"/>
<dbReference type="RefSeq" id="WP_184727581.1">
    <property type="nucleotide sequence ID" value="NZ_JACHIW010000001.1"/>
</dbReference>
<dbReference type="SUPFAM" id="SSF55469">
    <property type="entry name" value="FMN-dependent nitroreductase-like"/>
    <property type="match status" value="2"/>
</dbReference>
<dbReference type="EMBL" id="JACHIW010000001">
    <property type="protein sequence ID" value="MBB5156437.1"/>
    <property type="molecule type" value="Genomic_DNA"/>
</dbReference>
<gene>
    <name evidence="1" type="ORF">BJ970_003971</name>
</gene>
<comment type="caution">
    <text evidence="1">The sequence shown here is derived from an EMBL/GenBank/DDBJ whole genome shotgun (WGS) entry which is preliminary data.</text>
</comment>
<dbReference type="PANTHER" id="PTHR23026:SF123">
    <property type="entry name" value="NAD(P)H NITROREDUCTASE RV3131-RELATED"/>
    <property type="match status" value="1"/>
</dbReference>
<dbReference type="PANTHER" id="PTHR23026">
    <property type="entry name" value="NADPH NITROREDUCTASE"/>
    <property type="match status" value="1"/>
</dbReference>
<organism evidence="1 2">
    <name type="scientific">Saccharopolyspora phatthalungensis</name>
    <dbReference type="NCBI Taxonomy" id="664693"/>
    <lineage>
        <taxon>Bacteria</taxon>
        <taxon>Bacillati</taxon>
        <taxon>Actinomycetota</taxon>
        <taxon>Actinomycetes</taxon>
        <taxon>Pseudonocardiales</taxon>
        <taxon>Pseudonocardiaceae</taxon>
        <taxon>Saccharopolyspora</taxon>
    </lineage>
</organism>
<proteinExistence type="predicted"/>
<dbReference type="Gene3D" id="3.40.109.10">
    <property type="entry name" value="NADH Oxidase"/>
    <property type="match status" value="1"/>
</dbReference>
<dbReference type="InterPro" id="IPR050627">
    <property type="entry name" value="Nitroreductase/BluB"/>
</dbReference>
<name>A0A840Q933_9PSEU</name>
<evidence type="ECO:0000313" key="2">
    <source>
        <dbReference type="Proteomes" id="UP000584374"/>
    </source>
</evidence>
<dbReference type="Proteomes" id="UP000584374">
    <property type="component" value="Unassembled WGS sequence"/>
</dbReference>
<keyword evidence="2" id="KW-1185">Reference proteome</keyword>
<dbReference type="GO" id="GO:0016491">
    <property type="term" value="F:oxidoreductase activity"/>
    <property type="evidence" value="ECO:0007669"/>
    <property type="project" value="InterPro"/>
</dbReference>
<dbReference type="InterPro" id="IPR000415">
    <property type="entry name" value="Nitroreductase-like"/>
</dbReference>
<protein>
    <submittedName>
        <fullName evidence="1">Nitroreductase</fullName>
    </submittedName>
</protein>
<dbReference type="NCBIfam" id="NF047509">
    <property type="entry name" value="Rv3131_FMN_oxido"/>
    <property type="match status" value="1"/>
</dbReference>
<reference evidence="1 2" key="1">
    <citation type="submission" date="2020-08" db="EMBL/GenBank/DDBJ databases">
        <title>Sequencing the genomes of 1000 actinobacteria strains.</title>
        <authorList>
            <person name="Klenk H.-P."/>
        </authorList>
    </citation>
    <scope>NUCLEOTIDE SEQUENCE [LARGE SCALE GENOMIC DNA]</scope>
    <source>
        <strain evidence="1 2">DSM 45584</strain>
    </source>
</reference>
<evidence type="ECO:0000313" key="1">
    <source>
        <dbReference type="EMBL" id="MBB5156437.1"/>
    </source>
</evidence>